<evidence type="ECO:0000256" key="1">
    <source>
        <dbReference type="ARBA" id="ARBA00004127"/>
    </source>
</evidence>
<dbReference type="Gene3D" id="3.40.50.300">
    <property type="entry name" value="P-loop containing nucleotide triphosphate hydrolases"/>
    <property type="match status" value="1"/>
</dbReference>
<dbReference type="InterPro" id="IPR050173">
    <property type="entry name" value="ABC_transporter_C-like"/>
</dbReference>
<dbReference type="GO" id="GO:0012505">
    <property type="term" value="C:endomembrane system"/>
    <property type="evidence" value="ECO:0007669"/>
    <property type="project" value="UniProtKB-SubCell"/>
</dbReference>
<sequence>MCVQNFLNFLPSSSSLTSKEKQLKQSDARIKLINELLNGIRVLKLYAWEPSFIREVNAVRNKELAYLRKYAYLDCCISFVFNCAPILVGTAPRMCIVALCTFAAYIYSSPENVLNAEKAFVSLSLFNILRFPLFMFPNLLSNLVQASCLRTYLFSFFGAYVSIRRLTNFLLNSELDLLAVSHEETPGVAAVIEHGTFSWESDSEPFIQNMTIYFPEGQSTAIVGRVGSGKSSLLNALLGNMERISGRVNIKVSPSLRPLAMRRI</sequence>
<dbReference type="GO" id="GO:0016887">
    <property type="term" value="F:ATP hydrolysis activity"/>
    <property type="evidence" value="ECO:0007669"/>
    <property type="project" value="InterPro"/>
</dbReference>
<gene>
    <name evidence="10" type="ORF">SSLN_LOCUS16455</name>
</gene>
<dbReference type="PANTHER" id="PTHR24223:SF443">
    <property type="entry name" value="MULTIDRUG-RESISTANCE LIKE PROTEIN 1, ISOFORM I"/>
    <property type="match status" value="1"/>
</dbReference>
<evidence type="ECO:0000256" key="7">
    <source>
        <dbReference type="ARBA" id="ARBA00022989"/>
    </source>
</evidence>
<dbReference type="OrthoDB" id="1726658at2759"/>
<evidence type="ECO:0000256" key="6">
    <source>
        <dbReference type="ARBA" id="ARBA00022840"/>
    </source>
</evidence>
<evidence type="ECO:0000256" key="4">
    <source>
        <dbReference type="ARBA" id="ARBA00022737"/>
    </source>
</evidence>
<keyword evidence="2" id="KW-0813">Transport</keyword>
<keyword evidence="11" id="KW-1185">Reference proteome</keyword>
<dbReference type="InterPro" id="IPR011527">
    <property type="entry name" value="ABC1_TM_dom"/>
</dbReference>
<keyword evidence="4" id="KW-0677">Repeat</keyword>
<dbReference type="EMBL" id="UYSU01041103">
    <property type="protein sequence ID" value="VDM02841.1"/>
    <property type="molecule type" value="Genomic_DNA"/>
</dbReference>
<evidence type="ECO:0000313" key="10">
    <source>
        <dbReference type="EMBL" id="VDM02841.1"/>
    </source>
</evidence>
<dbReference type="STRING" id="70667.A0A183TJ07"/>
<evidence type="ECO:0000256" key="3">
    <source>
        <dbReference type="ARBA" id="ARBA00022692"/>
    </source>
</evidence>
<comment type="subcellular location">
    <subcellularLocation>
        <location evidence="1">Endomembrane system</location>
        <topology evidence="1">Multi-pass membrane protein</topology>
    </subcellularLocation>
</comment>
<dbReference type="Pfam" id="PF00005">
    <property type="entry name" value="ABC_tran"/>
    <property type="match status" value="1"/>
</dbReference>
<dbReference type="Gene3D" id="1.20.1560.10">
    <property type="entry name" value="ABC transporter type 1, transmembrane domain"/>
    <property type="match status" value="1"/>
</dbReference>
<dbReference type="InterPro" id="IPR036640">
    <property type="entry name" value="ABC1_TM_sf"/>
</dbReference>
<dbReference type="SUPFAM" id="SSF52540">
    <property type="entry name" value="P-loop containing nucleoside triphosphate hydrolases"/>
    <property type="match status" value="1"/>
</dbReference>
<dbReference type="WBParaSite" id="SSLN_0001707901-mRNA-1">
    <property type="protein sequence ID" value="SSLN_0001707901-mRNA-1"/>
    <property type="gene ID" value="SSLN_0001707901"/>
</dbReference>
<dbReference type="SUPFAM" id="SSF90123">
    <property type="entry name" value="ABC transporter transmembrane region"/>
    <property type="match status" value="1"/>
</dbReference>
<accession>A0A183TJ07</accession>
<evidence type="ECO:0000256" key="2">
    <source>
        <dbReference type="ARBA" id="ARBA00022448"/>
    </source>
</evidence>
<evidence type="ECO:0000313" key="11">
    <source>
        <dbReference type="Proteomes" id="UP000275846"/>
    </source>
</evidence>
<keyword evidence="6" id="KW-0067">ATP-binding</keyword>
<reference evidence="12" key="1">
    <citation type="submission" date="2016-06" db="UniProtKB">
        <authorList>
            <consortium name="WormBaseParasite"/>
        </authorList>
    </citation>
    <scope>IDENTIFICATION</scope>
</reference>
<feature type="domain" description="ABC transmembrane type-1" evidence="9">
    <location>
        <begin position="19"/>
        <end position="145"/>
    </location>
</feature>
<dbReference type="InterPro" id="IPR003439">
    <property type="entry name" value="ABC_transporter-like_ATP-bd"/>
</dbReference>
<keyword evidence="3" id="KW-0812">Transmembrane</keyword>
<evidence type="ECO:0000256" key="5">
    <source>
        <dbReference type="ARBA" id="ARBA00022741"/>
    </source>
</evidence>
<proteinExistence type="predicted"/>
<evidence type="ECO:0000313" key="12">
    <source>
        <dbReference type="WBParaSite" id="SSLN_0001707901-mRNA-1"/>
    </source>
</evidence>
<dbReference type="PANTHER" id="PTHR24223">
    <property type="entry name" value="ATP-BINDING CASSETTE SUB-FAMILY C"/>
    <property type="match status" value="1"/>
</dbReference>
<dbReference type="GO" id="GO:0140359">
    <property type="term" value="F:ABC-type transporter activity"/>
    <property type="evidence" value="ECO:0007669"/>
    <property type="project" value="InterPro"/>
</dbReference>
<keyword evidence="8" id="KW-0472">Membrane</keyword>
<protein>
    <submittedName>
        <fullName evidence="12">ABC transmembrane type-1 domain-containing protein</fullName>
    </submittedName>
</protein>
<name>A0A183TJ07_SCHSO</name>
<keyword evidence="5" id="KW-0547">Nucleotide-binding</keyword>
<evidence type="ECO:0000256" key="8">
    <source>
        <dbReference type="ARBA" id="ARBA00023136"/>
    </source>
</evidence>
<dbReference type="AlphaFoldDB" id="A0A183TJ07"/>
<dbReference type="Proteomes" id="UP000275846">
    <property type="component" value="Unassembled WGS sequence"/>
</dbReference>
<keyword evidence="7" id="KW-1133">Transmembrane helix</keyword>
<dbReference type="InterPro" id="IPR027417">
    <property type="entry name" value="P-loop_NTPase"/>
</dbReference>
<dbReference type="PROSITE" id="PS50929">
    <property type="entry name" value="ABC_TM1F"/>
    <property type="match status" value="1"/>
</dbReference>
<reference evidence="10 11" key="2">
    <citation type="submission" date="2018-11" db="EMBL/GenBank/DDBJ databases">
        <authorList>
            <consortium name="Pathogen Informatics"/>
        </authorList>
    </citation>
    <scope>NUCLEOTIDE SEQUENCE [LARGE SCALE GENOMIC DNA]</scope>
    <source>
        <strain evidence="10 11">NST_G2</strain>
    </source>
</reference>
<dbReference type="GO" id="GO:0005524">
    <property type="term" value="F:ATP binding"/>
    <property type="evidence" value="ECO:0007669"/>
    <property type="project" value="UniProtKB-KW"/>
</dbReference>
<dbReference type="Pfam" id="PF00664">
    <property type="entry name" value="ABC_membrane"/>
    <property type="match status" value="1"/>
</dbReference>
<organism evidence="12">
    <name type="scientific">Schistocephalus solidus</name>
    <name type="common">Tapeworm</name>
    <dbReference type="NCBI Taxonomy" id="70667"/>
    <lineage>
        <taxon>Eukaryota</taxon>
        <taxon>Metazoa</taxon>
        <taxon>Spiralia</taxon>
        <taxon>Lophotrochozoa</taxon>
        <taxon>Platyhelminthes</taxon>
        <taxon>Cestoda</taxon>
        <taxon>Eucestoda</taxon>
        <taxon>Diphyllobothriidea</taxon>
        <taxon>Diphyllobothriidae</taxon>
        <taxon>Schistocephalus</taxon>
    </lineage>
</organism>
<evidence type="ECO:0000259" key="9">
    <source>
        <dbReference type="PROSITE" id="PS50929"/>
    </source>
</evidence>
<dbReference type="GO" id="GO:0016020">
    <property type="term" value="C:membrane"/>
    <property type="evidence" value="ECO:0007669"/>
    <property type="project" value="InterPro"/>
</dbReference>